<dbReference type="AlphaFoldDB" id="A0A7M7RFC3"/>
<organism evidence="19 20">
    <name type="scientific">Strongylocentrotus purpuratus</name>
    <name type="common">Purple sea urchin</name>
    <dbReference type="NCBI Taxonomy" id="7668"/>
    <lineage>
        <taxon>Eukaryota</taxon>
        <taxon>Metazoa</taxon>
        <taxon>Echinodermata</taxon>
        <taxon>Eleutherozoa</taxon>
        <taxon>Echinozoa</taxon>
        <taxon>Echinoidea</taxon>
        <taxon>Euechinoidea</taxon>
        <taxon>Echinacea</taxon>
        <taxon>Camarodonta</taxon>
        <taxon>Echinidea</taxon>
        <taxon>Strongylocentrotidae</taxon>
        <taxon>Strongylocentrotus</taxon>
    </lineage>
</organism>
<keyword evidence="9" id="KW-0132">Cell division</keyword>
<evidence type="ECO:0000256" key="11">
    <source>
        <dbReference type="ARBA" id="ARBA00023242"/>
    </source>
</evidence>
<evidence type="ECO:0000313" key="19">
    <source>
        <dbReference type="EnsemblMetazoa" id="XP_786445"/>
    </source>
</evidence>
<comment type="subunit">
    <text evidence="16">Interacts with CHMP1A, CHMP1B, VPS4A and VTA1. Interacts with SPAST, STAMBP, and USP8. May interact with VPS37B. May associate with the ESCRT-I complex. Interacts with MITD1, in competition with VSP4. Interacts with SPART (via MIT domain); leading to the recruitment of SPART to midbodies. Interacts with SPAST.</text>
</comment>
<dbReference type="EnsemblMetazoa" id="XM_781352">
    <property type="protein sequence ID" value="XP_786445"/>
    <property type="gene ID" value="LOC581346"/>
</dbReference>
<reference evidence="20" key="1">
    <citation type="submission" date="2015-02" db="EMBL/GenBank/DDBJ databases">
        <title>Genome sequencing for Strongylocentrotus purpuratus.</title>
        <authorList>
            <person name="Murali S."/>
            <person name="Liu Y."/>
            <person name="Vee V."/>
            <person name="English A."/>
            <person name="Wang M."/>
            <person name="Skinner E."/>
            <person name="Han Y."/>
            <person name="Muzny D.M."/>
            <person name="Worley K.C."/>
            <person name="Gibbs R.A."/>
        </authorList>
    </citation>
    <scope>NUCLEOTIDE SEQUENCE</scope>
</reference>
<dbReference type="GO" id="GO:0005813">
    <property type="term" value="C:centrosome"/>
    <property type="evidence" value="ECO:0007669"/>
    <property type="project" value="UniProtKB-SubCell"/>
</dbReference>
<evidence type="ECO:0000256" key="9">
    <source>
        <dbReference type="ARBA" id="ARBA00022618"/>
    </source>
</evidence>
<keyword evidence="20" id="KW-1185">Reference proteome</keyword>
<evidence type="ECO:0000256" key="8">
    <source>
        <dbReference type="ARBA" id="ARBA00022553"/>
    </source>
</evidence>
<proteinExistence type="inferred from homology"/>
<evidence type="ECO:0000256" key="5">
    <source>
        <dbReference type="ARBA" id="ARBA00005536"/>
    </source>
</evidence>
<protein>
    <recommendedName>
        <fullName evidence="6">IST1 homolog</fullName>
    </recommendedName>
    <alternativeName>
        <fullName evidence="14">Charged multivesicular body protein 8</fullName>
    </alternativeName>
</protein>
<keyword evidence="17" id="KW-0175">Coiled coil</keyword>
<sequence>MFSGGYTAQKLKTNLKLTINRLKLLEKKKTEQAQKARREVADYLSNGKDDRARIRVEHIIREDYLVEAMELVELYCDLLLARFGLIKTMKTVDEGLQESIASVIWVAPRMSTDVLELKVIAEQFRGKYGKEFFEICVADRENWVNLRLKHKLSVKAPAASLVENYLIEIARSHNVPYVPSPMAFNGEDMEQLLIDMDDKGKPPSGPPGGPSGGGGGGGGMPIAQMPSAPPPQPQPQAQAQAPTPYPPAVHPGMAYPPQHQPPMGAAGGYPQMPNPLPPSVPAPPYEFHDSNPTPYPPPAATNTPTQPPVMPPSQPPTSQLPSDSIPNLPAVPINSFPPLDATVGGKSAGGEDVDFDDLTRRFEELKKKK</sequence>
<dbReference type="PANTHER" id="PTHR12161">
    <property type="entry name" value="IST1 FAMILY MEMBER"/>
    <property type="match status" value="1"/>
</dbReference>
<evidence type="ECO:0000256" key="14">
    <source>
        <dbReference type="ARBA" id="ARBA00032374"/>
    </source>
</evidence>
<evidence type="ECO:0000256" key="6">
    <source>
        <dbReference type="ARBA" id="ARBA00014513"/>
    </source>
</evidence>
<evidence type="ECO:0000256" key="16">
    <source>
        <dbReference type="ARBA" id="ARBA00046920"/>
    </source>
</evidence>
<dbReference type="Proteomes" id="UP000007110">
    <property type="component" value="Unassembled WGS sequence"/>
</dbReference>
<evidence type="ECO:0000256" key="3">
    <source>
        <dbReference type="ARBA" id="ARBA00004300"/>
    </source>
</evidence>
<feature type="region of interest" description="Disordered" evidence="18">
    <location>
        <begin position="195"/>
        <end position="356"/>
    </location>
</feature>
<evidence type="ECO:0000256" key="15">
    <source>
        <dbReference type="ARBA" id="ARBA00046124"/>
    </source>
</evidence>
<dbReference type="FunFam" id="1.20.1260.60:FF:000001">
    <property type="entry name" value="IST1 homolog isoform X1"/>
    <property type="match status" value="1"/>
</dbReference>
<feature type="compositionally biased region" description="Pro residues" evidence="18">
    <location>
        <begin position="293"/>
        <end position="315"/>
    </location>
</feature>
<keyword evidence="8" id="KW-0597">Phosphoprotein</keyword>
<evidence type="ECO:0000256" key="1">
    <source>
        <dbReference type="ARBA" id="ARBA00004214"/>
    </source>
</evidence>
<feature type="compositionally biased region" description="Gly residues" evidence="18">
    <location>
        <begin position="210"/>
        <end position="220"/>
    </location>
</feature>
<dbReference type="GO" id="GO:0051301">
    <property type="term" value="P:cell division"/>
    <property type="evidence" value="ECO:0007669"/>
    <property type="project" value="UniProtKB-KW"/>
</dbReference>
<dbReference type="RefSeq" id="XP_786445.2">
    <property type="nucleotide sequence ID" value="XM_781352.5"/>
</dbReference>
<name>A0A7M7RFC3_STRPU</name>
<dbReference type="Pfam" id="PF03398">
    <property type="entry name" value="Ist1"/>
    <property type="match status" value="1"/>
</dbReference>
<evidence type="ECO:0000256" key="17">
    <source>
        <dbReference type="SAM" id="Coils"/>
    </source>
</evidence>
<dbReference type="InterPro" id="IPR042277">
    <property type="entry name" value="IST1-like"/>
</dbReference>
<keyword evidence="12" id="KW-0131">Cell cycle</keyword>
<evidence type="ECO:0000256" key="7">
    <source>
        <dbReference type="ARBA" id="ARBA00022490"/>
    </source>
</evidence>
<dbReference type="Gene3D" id="1.20.1260.60">
    <property type="entry name" value="Vacuolar protein sorting-associated protein Ist1"/>
    <property type="match status" value="1"/>
</dbReference>
<evidence type="ECO:0000256" key="4">
    <source>
        <dbReference type="ARBA" id="ARBA00004541"/>
    </source>
</evidence>
<keyword evidence="11" id="KW-0539">Nucleus</keyword>
<reference evidence="19" key="2">
    <citation type="submission" date="2021-01" db="UniProtKB">
        <authorList>
            <consortium name="EnsemblMetazoa"/>
        </authorList>
    </citation>
    <scope>IDENTIFICATION</scope>
</reference>
<comment type="function">
    <text evidence="15">ESCRT-III-like protein involved in cytokinesis, nuclear envelope reassembly and endosomal tubulation. Is required for efficient abscission during cytokinesis. Involved in recruiting VPS4A and/or VPS4B to the midbody of dividing cells. During late anaphase, involved in nuclear envelope reassembly and mitotic spindle disassembly together with the ESCRT-III complex: IST1 acts by mediating the recruitment of SPAST to the nuclear membrane, leading to microtubule severing. Recruited to the reforming nuclear envelope (NE) during anaphase by LEMD2. Regulates early endosomal tubulation together with the ESCRT-III complex by mediating the recruitment of SPAST.</text>
</comment>
<keyword evidence="7" id="KW-0963">Cytoplasm</keyword>
<evidence type="ECO:0000256" key="12">
    <source>
        <dbReference type="ARBA" id="ARBA00023306"/>
    </source>
</evidence>
<keyword evidence="10" id="KW-0206">Cytoskeleton</keyword>
<comment type="similarity">
    <text evidence="5">Belongs to the IST1 family.</text>
</comment>
<dbReference type="GO" id="GO:0031410">
    <property type="term" value="C:cytoplasmic vesicle"/>
    <property type="evidence" value="ECO:0007669"/>
    <property type="project" value="UniProtKB-SubCell"/>
</dbReference>
<evidence type="ECO:0000256" key="2">
    <source>
        <dbReference type="ARBA" id="ARBA00004259"/>
    </source>
</evidence>
<evidence type="ECO:0000256" key="18">
    <source>
        <dbReference type="SAM" id="MobiDB-lite"/>
    </source>
</evidence>
<comment type="subcellular location">
    <subcellularLocation>
        <location evidence="3">Cytoplasm</location>
        <location evidence="3">Cytoskeleton</location>
        <location evidence="3">Microtubule organizing center</location>
        <location evidence="3">Centrosome</location>
    </subcellularLocation>
    <subcellularLocation>
        <location evidence="4">Cytoplasmic vesicle</location>
    </subcellularLocation>
    <subcellularLocation>
        <location evidence="1">Midbody</location>
    </subcellularLocation>
    <subcellularLocation>
        <location evidence="2">Nucleus envelope</location>
    </subcellularLocation>
</comment>
<dbReference type="GO" id="GO:0005635">
    <property type="term" value="C:nuclear envelope"/>
    <property type="evidence" value="ECO:0007669"/>
    <property type="project" value="UniProtKB-SubCell"/>
</dbReference>
<evidence type="ECO:0000256" key="10">
    <source>
        <dbReference type="ARBA" id="ARBA00023212"/>
    </source>
</evidence>
<dbReference type="PANTHER" id="PTHR12161:SF5">
    <property type="entry name" value="IST1 HOMOLOG"/>
    <property type="match status" value="1"/>
</dbReference>
<evidence type="ECO:0000313" key="20">
    <source>
        <dbReference type="Proteomes" id="UP000007110"/>
    </source>
</evidence>
<dbReference type="GO" id="GO:0030496">
    <property type="term" value="C:midbody"/>
    <property type="evidence" value="ECO:0007669"/>
    <property type="project" value="UniProtKB-SubCell"/>
</dbReference>
<feature type="compositionally biased region" description="Pro residues" evidence="18">
    <location>
        <begin position="272"/>
        <end position="284"/>
    </location>
</feature>
<dbReference type="CTD" id="9798"/>
<accession>A0A7M7RFC3</accession>
<evidence type="ECO:0000256" key="13">
    <source>
        <dbReference type="ARBA" id="ARBA00023329"/>
    </source>
</evidence>
<dbReference type="GO" id="GO:0015031">
    <property type="term" value="P:protein transport"/>
    <property type="evidence" value="ECO:0007669"/>
    <property type="project" value="InterPro"/>
</dbReference>
<feature type="coiled-coil region" evidence="17">
    <location>
        <begin position="8"/>
        <end position="46"/>
    </location>
</feature>
<dbReference type="InterPro" id="IPR005061">
    <property type="entry name" value="Ist1"/>
</dbReference>
<dbReference type="GeneID" id="581346"/>
<keyword evidence="13" id="KW-0968">Cytoplasmic vesicle</keyword>